<dbReference type="Proteomes" id="UP000886523">
    <property type="component" value="Unassembled WGS sequence"/>
</dbReference>
<gene>
    <name evidence="13" type="ORF">BS47DRAFT_1370469</name>
</gene>
<keyword evidence="2 10" id="KW-0963">Cytoplasm</keyword>
<dbReference type="GO" id="GO:0005856">
    <property type="term" value="C:cytoskeleton"/>
    <property type="evidence" value="ECO:0007669"/>
    <property type="project" value="UniProtKB-SubCell"/>
</dbReference>
<dbReference type="FunFam" id="3.30.470.20:FF:000036">
    <property type="entry name" value="Inositol hexakisphosphate and diphosphoinositol-pentakisphosphate kinase"/>
    <property type="match status" value="1"/>
</dbReference>
<keyword evidence="5 10" id="KW-0547">Nucleotide-binding</keyword>
<evidence type="ECO:0000259" key="12">
    <source>
        <dbReference type="Pfam" id="PF18086"/>
    </source>
</evidence>
<dbReference type="PANTHER" id="PTHR12750:SF9">
    <property type="entry name" value="INOSITOL HEXAKISPHOSPHATE AND DIPHOSPHOINOSITOL-PENTAKISPHOSPHATE KINASE"/>
    <property type="match status" value="1"/>
</dbReference>
<dbReference type="Gene3D" id="3.40.50.1240">
    <property type="entry name" value="Phosphoglycerate mutase-like"/>
    <property type="match status" value="1"/>
</dbReference>
<accession>A0A9P6E1Z2</accession>
<keyword evidence="14" id="KW-1185">Reference proteome</keyword>
<dbReference type="Gene3D" id="3.30.470.20">
    <property type="entry name" value="ATP-grasp fold, B domain"/>
    <property type="match status" value="1"/>
</dbReference>
<feature type="region of interest" description="Disordered" evidence="11">
    <location>
        <begin position="1"/>
        <end position="46"/>
    </location>
</feature>
<dbReference type="EC" id="2.7.4.24" evidence="10"/>
<feature type="compositionally biased region" description="Basic residues" evidence="11">
    <location>
        <begin position="491"/>
        <end position="501"/>
    </location>
</feature>
<comment type="similarity">
    <text evidence="1 10">Belongs to the histidine acid phosphatase family. VIP1 subfamily.</text>
</comment>
<dbReference type="EMBL" id="MU128912">
    <property type="protein sequence ID" value="KAF9520329.1"/>
    <property type="molecule type" value="Genomic_DNA"/>
</dbReference>
<dbReference type="InterPro" id="IPR037446">
    <property type="entry name" value="His_Pase_VIP1"/>
</dbReference>
<keyword evidence="7 10" id="KW-0067">ATP-binding</keyword>
<dbReference type="Pfam" id="PF18086">
    <property type="entry name" value="PPIP5K2_N"/>
    <property type="match status" value="1"/>
</dbReference>
<evidence type="ECO:0000313" key="13">
    <source>
        <dbReference type="EMBL" id="KAF9520329.1"/>
    </source>
</evidence>
<protein>
    <recommendedName>
        <fullName evidence="10">Inositol hexakisphosphate and diphosphoinositol-pentakisphosphate kinase</fullName>
        <ecNumber evidence="10">2.7.4.24</ecNumber>
    </recommendedName>
</protein>
<reference evidence="13" key="1">
    <citation type="journal article" date="2020" name="Nat. Commun.">
        <title>Large-scale genome sequencing of mycorrhizal fungi provides insights into the early evolution of symbiotic traits.</title>
        <authorList>
            <person name="Miyauchi S."/>
            <person name="Kiss E."/>
            <person name="Kuo A."/>
            <person name="Drula E."/>
            <person name="Kohler A."/>
            <person name="Sanchez-Garcia M."/>
            <person name="Morin E."/>
            <person name="Andreopoulos B."/>
            <person name="Barry K.W."/>
            <person name="Bonito G."/>
            <person name="Buee M."/>
            <person name="Carver A."/>
            <person name="Chen C."/>
            <person name="Cichocki N."/>
            <person name="Clum A."/>
            <person name="Culley D."/>
            <person name="Crous P.W."/>
            <person name="Fauchery L."/>
            <person name="Girlanda M."/>
            <person name="Hayes R.D."/>
            <person name="Keri Z."/>
            <person name="LaButti K."/>
            <person name="Lipzen A."/>
            <person name="Lombard V."/>
            <person name="Magnuson J."/>
            <person name="Maillard F."/>
            <person name="Murat C."/>
            <person name="Nolan M."/>
            <person name="Ohm R.A."/>
            <person name="Pangilinan J."/>
            <person name="Pereira M.F."/>
            <person name="Perotto S."/>
            <person name="Peter M."/>
            <person name="Pfister S."/>
            <person name="Riley R."/>
            <person name="Sitrit Y."/>
            <person name="Stielow J.B."/>
            <person name="Szollosi G."/>
            <person name="Zifcakova L."/>
            <person name="Stursova M."/>
            <person name="Spatafora J.W."/>
            <person name="Tedersoo L."/>
            <person name="Vaario L.M."/>
            <person name="Yamada A."/>
            <person name="Yan M."/>
            <person name="Wang P."/>
            <person name="Xu J."/>
            <person name="Bruns T."/>
            <person name="Baldrian P."/>
            <person name="Vilgalys R."/>
            <person name="Dunand C."/>
            <person name="Henrissat B."/>
            <person name="Grigoriev I.V."/>
            <person name="Hibbett D."/>
            <person name="Nagy L.G."/>
            <person name="Martin F.M."/>
        </authorList>
    </citation>
    <scope>NUCLEOTIDE SEQUENCE</scope>
    <source>
        <strain evidence="13">UP504</strain>
    </source>
</reference>
<evidence type="ECO:0000256" key="7">
    <source>
        <dbReference type="ARBA" id="ARBA00022840"/>
    </source>
</evidence>
<dbReference type="PANTHER" id="PTHR12750">
    <property type="entry name" value="DIPHOSPHOINOSITOL PENTAKISPHOSPHATE KINASE"/>
    <property type="match status" value="1"/>
</dbReference>
<evidence type="ECO:0000256" key="5">
    <source>
        <dbReference type="ARBA" id="ARBA00022741"/>
    </source>
</evidence>
<feature type="domain" description="VIP1 N-terminal" evidence="12">
    <location>
        <begin position="50"/>
        <end position="141"/>
    </location>
</feature>
<sequence length="914" mass="103236">MDSTTIPRTLSTRKFGYQDRSRSRSAFSTGRAESPSPKPDREYPSDGSKVILGVCARDIKARSKAMREILTRIVERGRGHVEVKIFGDKVILDEDVENWPRCDILISFFSADFPLEKAVQYVRLRNPVCINDLPTQALLWDRRSVYAILDHFGVPTPRRFIVSRDGGPKVDPELVQMVEASIGLTLGAPMPAPEVTVREDGNALIIDGNVLEKPFVEKPVSGEDHNVFIYFRNGGGRRLFRKIGNQSSELDPTLSHPRTDGSYIYEEFIGVDNAEDIKVYTLGPTYTHAETRKSPVVDGVVRRNTDGKEIRFVTHLNDAEKSWARKICEGFGQRVCGFDVLRCDNGRRSMVIDVNGWSFVKGNESYYDKAAEILYEVCHRVSTSPNRSNATAPPFPDLASSWVLKANVTVFRHADRTPKQKLKFNFPVAELWTTPFVRLLNGENEEIILRESQQLTLIAAAIEEAKTLGATEQCSEPKDRSPGTKAQLKPGFKRGKNPPGTRKKLEKLQLVFKWGGEFTHAARYQSRDLGENIKKDISIINKDVLNNVKIFTSSERRVVASAEIFAAALLEGLHLPSSSPSMASTPVRSSRSSDASGLSVTQPIQLIVRKDLLDDSNAAKDLMDDVKKRLKILLRPGEPEKRPELTWRMKKEPVEVVKEVIELLSSFRAIMRKNFEEMDVNKIQTRWCCSDEPWLFRERWEKLFEDFCDVKQEKFDPSRVSELYDTIKYCALHHRAFLFAIFDAAGDDQRKDRKLHELYGRAKALFDLVAPQEYGIEAWEKEEIGVLTSLPLMRKVVGDLEEARNSEQPSFTAYFTKESHIHTLVNLVLTSGLPIASPRIPELDYAGRGKSDKEYSIKLSLSEGAHSSNVLDSALDARHSLNVTTRRGLTQHLDYSLVIDKLSNTLAEFPRSAS</sequence>
<evidence type="ECO:0000313" key="14">
    <source>
        <dbReference type="Proteomes" id="UP000886523"/>
    </source>
</evidence>
<evidence type="ECO:0000256" key="1">
    <source>
        <dbReference type="ARBA" id="ARBA00005609"/>
    </source>
</evidence>
<dbReference type="Pfam" id="PF00328">
    <property type="entry name" value="His_Phos_2"/>
    <property type="match status" value="1"/>
</dbReference>
<dbReference type="InterPro" id="IPR000560">
    <property type="entry name" value="His_Pase_clade-2"/>
</dbReference>
<evidence type="ECO:0000256" key="10">
    <source>
        <dbReference type="RuleBase" id="RU365032"/>
    </source>
</evidence>
<evidence type="ECO:0000256" key="9">
    <source>
        <dbReference type="ARBA" id="ARBA00034629"/>
    </source>
</evidence>
<dbReference type="SUPFAM" id="SSF53254">
    <property type="entry name" value="Phosphoglycerate mutase-like"/>
    <property type="match status" value="1"/>
</dbReference>
<proteinExistence type="inferred from homology"/>
<comment type="caution">
    <text evidence="13">The sequence shown here is derived from an EMBL/GenBank/DDBJ whole genome shotgun (WGS) entry which is preliminary data.</text>
</comment>
<dbReference type="SUPFAM" id="SSF56059">
    <property type="entry name" value="Glutathione synthetase ATP-binding domain-like"/>
    <property type="match status" value="1"/>
</dbReference>
<dbReference type="OrthoDB" id="18042at2759"/>
<evidence type="ECO:0000256" key="3">
    <source>
        <dbReference type="ARBA" id="ARBA00022553"/>
    </source>
</evidence>
<dbReference type="GO" id="GO:0005524">
    <property type="term" value="F:ATP binding"/>
    <property type="evidence" value="ECO:0007669"/>
    <property type="project" value="UniProtKB-KW"/>
</dbReference>
<comment type="subcellular location">
    <subcellularLocation>
        <location evidence="10">Cytoplasm</location>
        <location evidence="10">Cytoskeleton</location>
    </subcellularLocation>
</comment>
<evidence type="ECO:0000256" key="6">
    <source>
        <dbReference type="ARBA" id="ARBA00022777"/>
    </source>
</evidence>
<dbReference type="GO" id="GO:0006020">
    <property type="term" value="P:inositol metabolic process"/>
    <property type="evidence" value="ECO:0007669"/>
    <property type="project" value="TreeGrafter"/>
</dbReference>
<dbReference type="GO" id="GO:0000828">
    <property type="term" value="F:inositol hexakisphosphate kinase activity"/>
    <property type="evidence" value="ECO:0007669"/>
    <property type="project" value="UniProtKB-ARBA"/>
</dbReference>
<dbReference type="InterPro" id="IPR029033">
    <property type="entry name" value="His_PPase_superfam"/>
</dbReference>
<evidence type="ECO:0000256" key="8">
    <source>
        <dbReference type="ARBA" id="ARBA00033696"/>
    </source>
</evidence>
<keyword evidence="4 10" id="KW-0808">Transferase</keyword>
<feature type="compositionally biased region" description="Polar residues" evidence="11">
    <location>
        <begin position="1"/>
        <end position="12"/>
    </location>
</feature>
<dbReference type="GO" id="GO:0033857">
    <property type="term" value="F:5-diphosphoinositol pentakisphosphate 1-kinase activity"/>
    <property type="evidence" value="ECO:0007669"/>
    <property type="project" value="TreeGrafter"/>
</dbReference>
<comment type="catalytic activity">
    <reaction evidence="9">
        <text>1D-myo-inositol hexakisphosphate + ATP = 1-diphospho-1D-myo-inositol 2,3,4,5,6-pentakisphosphate + ADP</text>
        <dbReference type="Rhea" id="RHEA:37459"/>
        <dbReference type="ChEBI" id="CHEBI:30616"/>
        <dbReference type="ChEBI" id="CHEBI:58130"/>
        <dbReference type="ChEBI" id="CHEBI:74946"/>
        <dbReference type="ChEBI" id="CHEBI:456216"/>
        <dbReference type="EC" id="2.7.4.24"/>
    </reaction>
    <physiologicalReaction direction="left-to-right" evidence="9">
        <dbReference type="Rhea" id="RHEA:37460"/>
    </physiologicalReaction>
</comment>
<dbReference type="AlphaFoldDB" id="A0A9P6E1Z2"/>
<name>A0A9P6E1Z2_9AGAM</name>
<comment type="function">
    <text evidence="10">Bifunctional inositol kinase that acts in concert with the IP6K kinases to synthesize the diphosphate group-containing inositol pyrophosphates diphosphoinositol pentakisphosphate, PP-InsP5, and bis-diphosphoinositol tetrakisphosphate, (PP)2-InsP4. PP-InsP5 and (PP)2-InsP4, also respectively called InsP7 and InsP8, may regulate a variety of cellular processes, including apoptosis, vesicle trafficking, cytoskeletal dynamics, and exocytosis. Phosphorylates inositol hexakisphosphate (InsP6).</text>
</comment>
<keyword evidence="3" id="KW-0597">Phosphoprotein</keyword>
<dbReference type="Gene3D" id="3.40.50.11950">
    <property type="match status" value="1"/>
</dbReference>
<evidence type="ECO:0000256" key="11">
    <source>
        <dbReference type="SAM" id="MobiDB-lite"/>
    </source>
</evidence>
<dbReference type="InterPro" id="IPR040557">
    <property type="entry name" value="VIP1_N"/>
</dbReference>
<dbReference type="GO" id="GO:0005829">
    <property type="term" value="C:cytosol"/>
    <property type="evidence" value="ECO:0007669"/>
    <property type="project" value="TreeGrafter"/>
</dbReference>
<evidence type="ECO:0000256" key="4">
    <source>
        <dbReference type="ARBA" id="ARBA00022679"/>
    </source>
</evidence>
<dbReference type="GO" id="GO:0032958">
    <property type="term" value="P:inositol phosphate biosynthetic process"/>
    <property type="evidence" value="ECO:0007669"/>
    <property type="project" value="UniProtKB-ARBA"/>
</dbReference>
<organism evidence="13 14">
    <name type="scientific">Hydnum rufescens UP504</name>
    <dbReference type="NCBI Taxonomy" id="1448309"/>
    <lineage>
        <taxon>Eukaryota</taxon>
        <taxon>Fungi</taxon>
        <taxon>Dikarya</taxon>
        <taxon>Basidiomycota</taxon>
        <taxon>Agaricomycotina</taxon>
        <taxon>Agaricomycetes</taxon>
        <taxon>Cantharellales</taxon>
        <taxon>Hydnaceae</taxon>
        <taxon>Hydnum</taxon>
    </lineage>
</organism>
<comment type="catalytic activity">
    <reaction evidence="8">
        <text>5-diphospho-1D-myo-inositol 1,2,3,4,6-pentakisphosphate + ATP + H(+) = 1,5-bis(diphospho)-1D-myo-inositol 2,3,4,6-tetrakisphosphate + ADP</text>
        <dbReference type="Rhea" id="RHEA:10276"/>
        <dbReference type="ChEBI" id="CHEBI:15378"/>
        <dbReference type="ChEBI" id="CHEBI:30616"/>
        <dbReference type="ChEBI" id="CHEBI:58628"/>
        <dbReference type="ChEBI" id="CHEBI:77983"/>
        <dbReference type="ChEBI" id="CHEBI:456216"/>
        <dbReference type="EC" id="2.7.4.24"/>
    </reaction>
    <physiologicalReaction direction="left-to-right" evidence="8">
        <dbReference type="Rhea" id="RHEA:10277"/>
    </physiologicalReaction>
</comment>
<evidence type="ECO:0000256" key="2">
    <source>
        <dbReference type="ARBA" id="ARBA00022490"/>
    </source>
</evidence>
<keyword evidence="6 10" id="KW-0418">Kinase</keyword>
<feature type="region of interest" description="Disordered" evidence="11">
    <location>
        <begin position="470"/>
        <end position="501"/>
    </location>
</feature>